<proteinExistence type="predicted"/>
<organism evidence="1 2">
    <name type="scientific">Characodon lateralis</name>
    <dbReference type="NCBI Taxonomy" id="208331"/>
    <lineage>
        <taxon>Eukaryota</taxon>
        <taxon>Metazoa</taxon>
        <taxon>Chordata</taxon>
        <taxon>Craniata</taxon>
        <taxon>Vertebrata</taxon>
        <taxon>Euteleostomi</taxon>
        <taxon>Actinopterygii</taxon>
        <taxon>Neopterygii</taxon>
        <taxon>Teleostei</taxon>
        <taxon>Neoteleostei</taxon>
        <taxon>Acanthomorphata</taxon>
        <taxon>Ovalentaria</taxon>
        <taxon>Atherinomorphae</taxon>
        <taxon>Cyprinodontiformes</taxon>
        <taxon>Goodeidae</taxon>
        <taxon>Characodon</taxon>
    </lineage>
</organism>
<keyword evidence="2" id="KW-1185">Reference proteome</keyword>
<dbReference type="EMBL" id="JAHUTJ010074384">
    <property type="protein sequence ID" value="MED6293366.1"/>
    <property type="molecule type" value="Genomic_DNA"/>
</dbReference>
<gene>
    <name evidence="1" type="ORF">CHARACLAT_009841</name>
</gene>
<dbReference type="Proteomes" id="UP001352852">
    <property type="component" value="Unassembled WGS sequence"/>
</dbReference>
<comment type="caution">
    <text evidence="1">The sequence shown here is derived from an EMBL/GenBank/DDBJ whole genome shotgun (WGS) entry which is preliminary data.</text>
</comment>
<protein>
    <submittedName>
        <fullName evidence="1">Uncharacterized protein</fullName>
    </submittedName>
</protein>
<reference evidence="1 2" key="1">
    <citation type="submission" date="2021-06" db="EMBL/GenBank/DDBJ databases">
        <authorList>
            <person name="Palmer J.M."/>
        </authorList>
    </citation>
    <scope>NUCLEOTIDE SEQUENCE [LARGE SCALE GENOMIC DNA]</scope>
    <source>
        <strain evidence="1 2">CL_MEX2019</strain>
        <tissue evidence="1">Muscle</tissue>
    </source>
</reference>
<sequence>MQDNCLKIGKYLKMICGHLFFTDRTFGPVAQMIGNRWVAGSNPRFVCFSHCVLGQDTSPSLPSDAGQRARWHQLHGSLASVSLPQGSCGYNVAYHCQCVNGLVDD</sequence>
<name>A0ABU7F256_9TELE</name>
<evidence type="ECO:0000313" key="2">
    <source>
        <dbReference type="Proteomes" id="UP001352852"/>
    </source>
</evidence>
<evidence type="ECO:0000313" key="1">
    <source>
        <dbReference type="EMBL" id="MED6293366.1"/>
    </source>
</evidence>
<accession>A0ABU7F256</accession>